<evidence type="ECO:0000256" key="1">
    <source>
        <dbReference type="ARBA" id="ARBA00004752"/>
    </source>
</evidence>
<evidence type="ECO:0000259" key="10">
    <source>
        <dbReference type="PROSITE" id="PS52029"/>
    </source>
</evidence>
<evidence type="ECO:0000256" key="2">
    <source>
        <dbReference type="ARBA" id="ARBA00005992"/>
    </source>
</evidence>
<dbReference type="EMBL" id="LR134422">
    <property type="protein sequence ID" value="VEH85398.1"/>
    <property type="molecule type" value="Genomic_DNA"/>
</dbReference>
<keyword evidence="6 9" id="KW-0133">Cell shape</keyword>
<feature type="active site" description="Proton donor/acceptor" evidence="9">
    <location>
        <position position="202"/>
    </location>
</feature>
<dbReference type="InterPro" id="IPR038063">
    <property type="entry name" value="Transpep_catalytic_dom"/>
</dbReference>
<feature type="domain" description="L,D-TPase catalytic" evidence="10">
    <location>
        <begin position="107"/>
        <end position="242"/>
    </location>
</feature>
<dbReference type="EMBL" id="LNKA01000010">
    <property type="protein sequence ID" value="KTC65082.1"/>
    <property type="molecule type" value="Genomic_DNA"/>
</dbReference>
<keyword evidence="5" id="KW-0378">Hydrolase</keyword>
<sequence>MMQMEKCIIHLIFYKTSFFSFFIISLFFSFGVHAETFVIQPGSSTIGKITYDHAEYGETLREVGIRNDLGLNEMMLANPNLPSDHILSPQVKITLPTRFQLPKGPWHGIIINLATFRLYYFPPHENVVFTFPVGIGRKGWSTPLGITKIIAKVKDPTWRPSIKLQKEGEKNGLVIPESFPPNESNPLGRYALRLGWSTYLIHGTNSHGGVGERVSAGCIRMLPQDIEYLFEQVKVGTSVRIINEPVSTVG</sequence>
<dbReference type="GO" id="GO:0016757">
    <property type="term" value="F:glycosyltransferase activity"/>
    <property type="evidence" value="ECO:0007669"/>
    <property type="project" value="UniProtKB-KW"/>
</dbReference>
<accession>A0A0W0R225</accession>
<dbReference type="GO" id="GO:0005576">
    <property type="term" value="C:extracellular region"/>
    <property type="evidence" value="ECO:0007669"/>
    <property type="project" value="TreeGrafter"/>
</dbReference>
<evidence type="ECO:0000256" key="9">
    <source>
        <dbReference type="PROSITE-ProRule" id="PRU01373"/>
    </source>
</evidence>
<reference evidence="12 14" key="2">
    <citation type="submission" date="2018-12" db="EMBL/GenBank/DDBJ databases">
        <authorList>
            <consortium name="Pathogen Informatics"/>
        </authorList>
    </citation>
    <scope>NUCLEOTIDE SEQUENCE [LARGE SCALE GENOMIC DNA]</scope>
    <source>
        <strain evidence="12 14">NCTC12735</strain>
        <plasmid evidence="14">13</plasmid>
    </source>
</reference>
<keyword evidence="7 9" id="KW-0573">Peptidoglycan synthesis</keyword>
<protein>
    <submittedName>
        <fullName evidence="11">Putative ErfK/YbiS/YcfS/YnhG family protein</fullName>
        <ecNumber evidence="12">2.-.-.-</ecNumber>
    </submittedName>
</protein>
<dbReference type="KEGG" id="ladl:NCTC12735_01025"/>
<dbReference type="GO" id="GO:0071555">
    <property type="term" value="P:cell wall organization"/>
    <property type="evidence" value="ECO:0007669"/>
    <property type="project" value="UniProtKB-UniRule"/>
</dbReference>
<dbReference type="GO" id="GO:0071972">
    <property type="term" value="F:peptidoglycan L,D-transpeptidase activity"/>
    <property type="evidence" value="ECO:0007669"/>
    <property type="project" value="TreeGrafter"/>
</dbReference>
<keyword evidence="13" id="KW-1185">Reference proteome</keyword>
<evidence type="ECO:0000256" key="3">
    <source>
        <dbReference type="ARBA" id="ARBA00022676"/>
    </source>
</evidence>
<proteinExistence type="inferred from homology"/>
<evidence type="ECO:0000256" key="6">
    <source>
        <dbReference type="ARBA" id="ARBA00022960"/>
    </source>
</evidence>
<keyword evidence="4 12" id="KW-0808">Transferase</keyword>
<dbReference type="GO" id="GO:0018104">
    <property type="term" value="P:peptidoglycan-protein cross-linking"/>
    <property type="evidence" value="ECO:0007669"/>
    <property type="project" value="TreeGrafter"/>
</dbReference>
<evidence type="ECO:0000313" key="12">
    <source>
        <dbReference type="EMBL" id="VEH85398.1"/>
    </source>
</evidence>
<dbReference type="Gene3D" id="2.40.440.10">
    <property type="entry name" value="L,D-transpeptidase catalytic domain-like"/>
    <property type="match status" value="1"/>
</dbReference>
<dbReference type="PANTHER" id="PTHR30582">
    <property type="entry name" value="L,D-TRANSPEPTIDASE"/>
    <property type="match status" value="1"/>
</dbReference>
<evidence type="ECO:0000313" key="14">
    <source>
        <dbReference type="Proteomes" id="UP000281170"/>
    </source>
</evidence>
<dbReference type="AlphaFoldDB" id="A0A0W0R225"/>
<dbReference type="PANTHER" id="PTHR30582:SF24">
    <property type="entry name" value="L,D-TRANSPEPTIDASE ERFK_SRFK-RELATED"/>
    <property type="match status" value="1"/>
</dbReference>
<comment type="pathway">
    <text evidence="1 9">Cell wall biogenesis; peptidoglycan biosynthesis.</text>
</comment>
<dbReference type="EC" id="2.-.-.-" evidence="12"/>
<evidence type="ECO:0000313" key="11">
    <source>
        <dbReference type="EMBL" id="KTC65082.1"/>
    </source>
</evidence>
<comment type="similarity">
    <text evidence="2">Belongs to the YkuD family.</text>
</comment>
<name>A0A0W0R225_9GAMM</name>
<dbReference type="Proteomes" id="UP000281170">
    <property type="component" value="Plasmid 13"/>
</dbReference>
<geneLocation type="plasmid" evidence="12 14">
    <name>13</name>
</geneLocation>
<keyword evidence="3" id="KW-0328">Glycosyltransferase</keyword>
<dbReference type="InterPro" id="IPR050979">
    <property type="entry name" value="LD-transpeptidase"/>
</dbReference>
<dbReference type="Proteomes" id="UP000054859">
    <property type="component" value="Unassembled WGS sequence"/>
</dbReference>
<gene>
    <name evidence="12" type="primary">ynhG</name>
    <name evidence="11" type="ORF">Lade_1605</name>
    <name evidence="12" type="ORF">NCTC12735_01025</name>
</gene>
<dbReference type="STRING" id="45056.Lade_1605"/>
<dbReference type="GO" id="GO:0008360">
    <property type="term" value="P:regulation of cell shape"/>
    <property type="evidence" value="ECO:0007669"/>
    <property type="project" value="UniProtKB-UniRule"/>
</dbReference>
<feature type="active site" description="Nucleophile" evidence="9">
    <location>
        <position position="218"/>
    </location>
</feature>
<organism evidence="11 13">
    <name type="scientific">Legionella adelaidensis</name>
    <dbReference type="NCBI Taxonomy" id="45056"/>
    <lineage>
        <taxon>Bacteria</taxon>
        <taxon>Pseudomonadati</taxon>
        <taxon>Pseudomonadota</taxon>
        <taxon>Gammaproteobacteria</taxon>
        <taxon>Legionellales</taxon>
        <taxon>Legionellaceae</taxon>
        <taxon>Legionella</taxon>
    </lineage>
</organism>
<keyword evidence="12" id="KW-0614">Plasmid</keyword>
<dbReference type="CDD" id="cd16913">
    <property type="entry name" value="YkuD_like"/>
    <property type="match status" value="1"/>
</dbReference>
<evidence type="ECO:0000256" key="4">
    <source>
        <dbReference type="ARBA" id="ARBA00022679"/>
    </source>
</evidence>
<dbReference type="InterPro" id="IPR005490">
    <property type="entry name" value="LD_TPept_cat_dom"/>
</dbReference>
<evidence type="ECO:0000256" key="8">
    <source>
        <dbReference type="ARBA" id="ARBA00023316"/>
    </source>
</evidence>
<dbReference type="SUPFAM" id="SSF141523">
    <property type="entry name" value="L,D-transpeptidase catalytic domain-like"/>
    <property type="match status" value="1"/>
</dbReference>
<reference evidence="11 13" key="1">
    <citation type="submission" date="2015-11" db="EMBL/GenBank/DDBJ databases">
        <title>Identification of large and diverse effector repertoires of 38 Legionella species.</title>
        <authorList>
            <person name="Burstein D."/>
            <person name="Amaro F."/>
            <person name="Zusman T."/>
            <person name="Lifshitz Z."/>
            <person name="Cohen O."/>
            <person name="Gilbert J.A."/>
            <person name="Pupko T."/>
            <person name="Shuman H.A."/>
            <person name="Segal G."/>
        </authorList>
    </citation>
    <scope>NUCLEOTIDE SEQUENCE [LARGE SCALE GENOMIC DNA]</scope>
    <source>
        <strain evidence="11 13">1762-AUS-E</strain>
    </source>
</reference>
<evidence type="ECO:0000256" key="7">
    <source>
        <dbReference type="ARBA" id="ARBA00022984"/>
    </source>
</evidence>
<dbReference type="PROSITE" id="PS52029">
    <property type="entry name" value="LD_TPASE"/>
    <property type="match status" value="1"/>
</dbReference>
<evidence type="ECO:0000313" key="13">
    <source>
        <dbReference type="Proteomes" id="UP000054859"/>
    </source>
</evidence>
<dbReference type="Pfam" id="PF03734">
    <property type="entry name" value="YkuD"/>
    <property type="match status" value="1"/>
</dbReference>
<dbReference type="UniPathway" id="UPA00219"/>
<keyword evidence="8 9" id="KW-0961">Cell wall biogenesis/degradation</keyword>
<evidence type="ECO:0000256" key="5">
    <source>
        <dbReference type="ARBA" id="ARBA00022801"/>
    </source>
</evidence>